<evidence type="ECO:0000256" key="1">
    <source>
        <dbReference type="SAM" id="MobiDB-lite"/>
    </source>
</evidence>
<dbReference type="EMBL" id="ABCS01000062">
    <property type="protein sequence ID" value="EDM76606.1"/>
    <property type="molecule type" value="Genomic_DNA"/>
</dbReference>
<evidence type="ECO:0000256" key="2">
    <source>
        <dbReference type="SAM" id="SignalP"/>
    </source>
</evidence>
<evidence type="ECO:0000313" key="4">
    <source>
        <dbReference type="Proteomes" id="UP000005801"/>
    </source>
</evidence>
<accession>A6GC44</accession>
<dbReference type="RefSeq" id="WP_006974285.1">
    <property type="nucleotide sequence ID" value="NZ_ABCS01000062.1"/>
</dbReference>
<evidence type="ECO:0000313" key="3">
    <source>
        <dbReference type="EMBL" id="EDM76606.1"/>
    </source>
</evidence>
<keyword evidence="2" id="KW-0732">Signal</keyword>
<keyword evidence="4" id="KW-1185">Reference proteome</keyword>
<evidence type="ECO:0008006" key="5">
    <source>
        <dbReference type="Google" id="ProtNLM"/>
    </source>
</evidence>
<dbReference type="PROSITE" id="PS51257">
    <property type="entry name" value="PROKAR_LIPOPROTEIN"/>
    <property type="match status" value="1"/>
</dbReference>
<organism evidence="3 4">
    <name type="scientific">Plesiocystis pacifica SIR-1</name>
    <dbReference type="NCBI Taxonomy" id="391625"/>
    <lineage>
        <taxon>Bacteria</taxon>
        <taxon>Pseudomonadati</taxon>
        <taxon>Myxococcota</taxon>
        <taxon>Polyangia</taxon>
        <taxon>Nannocystales</taxon>
        <taxon>Nannocystaceae</taxon>
        <taxon>Plesiocystis</taxon>
    </lineage>
</organism>
<proteinExistence type="predicted"/>
<dbReference type="Proteomes" id="UP000005801">
    <property type="component" value="Unassembled WGS sequence"/>
</dbReference>
<feature type="compositionally biased region" description="Acidic residues" evidence="1">
    <location>
        <begin position="73"/>
        <end position="82"/>
    </location>
</feature>
<name>A6GC44_9BACT</name>
<feature type="region of interest" description="Disordered" evidence="1">
    <location>
        <begin position="20"/>
        <end position="101"/>
    </location>
</feature>
<protein>
    <recommendedName>
        <fullName evidence="5">Lipoprotein</fullName>
    </recommendedName>
</protein>
<feature type="compositionally biased region" description="Low complexity" evidence="1">
    <location>
        <begin position="56"/>
        <end position="72"/>
    </location>
</feature>
<feature type="signal peptide" evidence="2">
    <location>
        <begin position="1"/>
        <end position="23"/>
    </location>
</feature>
<reference evidence="3 4" key="1">
    <citation type="submission" date="2007-06" db="EMBL/GenBank/DDBJ databases">
        <authorList>
            <person name="Shimkets L."/>
            <person name="Ferriera S."/>
            <person name="Johnson J."/>
            <person name="Kravitz S."/>
            <person name="Beeson K."/>
            <person name="Sutton G."/>
            <person name="Rogers Y.-H."/>
            <person name="Friedman R."/>
            <person name="Frazier M."/>
            <person name="Venter J.C."/>
        </authorList>
    </citation>
    <scope>NUCLEOTIDE SEQUENCE [LARGE SCALE GENOMIC DNA]</scope>
    <source>
        <strain evidence="3 4">SIR-1</strain>
    </source>
</reference>
<feature type="chain" id="PRO_5002697299" description="Lipoprotein" evidence="2">
    <location>
        <begin position="24"/>
        <end position="308"/>
    </location>
</feature>
<dbReference type="STRING" id="391625.PPSIR1_24399"/>
<feature type="compositionally biased region" description="Acidic residues" evidence="1">
    <location>
        <begin position="35"/>
        <end position="55"/>
    </location>
</feature>
<gene>
    <name evidence="3" type="ORF">PPSIR1_24399</name>
</gene>
<sequence length="308" mass="31243">MSRRPLSVLALAGLLGASSLSCSRVPNPFYIADGEGTDEVGEGSESAGESEDESGTDSSGESSSNGDSSTDTDSGESTDTDTDTTGSAEDSSSETEECPVATEGCPCGPTDDCFPGLVCMGGICLPGSPDCTAADPTVDVAIDLEWAGGVPNGTDTFNCLLNTDISDAQVELTFGFCGGNLEGGSITMTPGLGVPDVGGSFVEVTSVNQGGTHTLRIDTASLDFVFVEGSSLFEANMVLPWTPSIVDTDCEVTNGGCGMEKRVSIEGAGVTVFDGNAQQLAVDQWLWVGRAVDACGTNEITAAFVVAG</sequence>
<comment type="caution">
    <text evidence="3">The sequence shown here is derived from an EMBL/GenBank/DDBJ whole genome shotgun (WGS) entry which is preliminary data.</text>
</comment>
<dbReference type="OrthoDB" id="5488903at2"/>
<dbReference type="AlphaFoldDB" id="A6GC44"/>